<dbReference type="AlphaFoldDB" id="A0A0A1T2A7"/>
<protein>
    <submittedName>
        <fullName evidence="2">Putative Replication regulator</fullName>
    </submittedName>
</protein>
<feature type="region of interest" description="Disordered" evidence="1">
    <location>
        <begin position="1"/>
        <end position="29"/>
    </location>
</feature>
<dbReference type="OrthoDB" id="1929311at2759"/>
<dbReference type="Proteomes" id="UP000039046">
    <property type="component" value="Unassembled WGS sequence"/>
</dbReference>
<dbReference type="Pfam" id="PF14617">
    <property type="entry name" value="CMS1"/>
    <property type="match status" value="1"/>
</dbReference>
<dbReference type="EMBL" id="CDHN01000003">
    <property type="protein sequence ID" value="CEJ91306.1"/>
    <property type="molecule type" value="Genomic_DNA"/>
</dbReference>
<dbReference type="GO" id="GO:0005634">
    <property type="term" value="C:nucleus"/>
    <property type="evidence" value="ECO:0007669"/>
    <property type="project" value="TreeGrafter"/>
</dbReference>
<feature type="compositionally biased region" description="Basic and acidic residues" evidence="1">
    <location>
        <begin position="1"/>
        <end position="13"/>
    </location>
</feature>
<dbReference type="SUPFAM" id="SSF52540">
    <property type="entry name" value="P-loop containing nucleoside triphosphate hydrolases"/>
    <property type="match status" value="1"/>
</dbReference>
<name>A0A0A1T2A7_9HYPO</name>
<reference evidence="2 3" key="1">
    <citation type="journal article" date="2015" name="Genome Announc.">
        <title>Draft Genome Sequence and Gene Annotation of the Entomopathogenic Fungus Verticillium hemipterigenum.</title>
        <authorList>
            <person name="Horn F."/>
            <person name="Habel A."/>
            <person name="Scharf D.H."/>
            <person name="Dworschak J."/>
            <person name="Brakhage A.A."/>
            <person name="Guthke R."/>
            <person name="Hertweck C."/>
            <person name="Linde J."/>
        </authorList>
    </citation>
    <scope>NUCLEOTIDE SEQUENCE [LARGE SCALE GENOMIC DNA]</scope>
</reference>
<evidence type="ECO:0000313" key="2">
    <source>
        <dbReference type="EMBL" id="CEJ91306.1"/>
    </source>
</evidence>
<dbReference type="STRING" id="1531966.A0A0A1T2A7"/>
<proteinExistence type="predicted"/>
<accession>A0A0A1T2A7</accession>
<dbReference type="GO" id="GO:0030686">
    <property type="term" value="C:90S preribosome"/>
    <property type="evidence" value="ECO:0007669"/>
    <property type="project" value="TreeGrafter"/>
</dbReference>
<evidence type="ECO:0000256" key="1">
    <source>
        <dbReference type="SAM" id="MobiDB-lite"/>
    </source>
</evidence>
<keyword evidence="3" id="KW-1185">Reference proteome</keyword>
<dbReference type="InterPro" id="IPR027417">
    <property type="entry name" value="P-loop_NTPase"/>
</dbReference>
<sequence>MGDLKRKAGEDAPTKTNKKKKKSKYDAEDESLDMELGLNTLIARLDSQLLADYLAQKTSRFGTDLSPVEMADLTISATSIHDATGFEGTRTLEKLPEFLESFCRNPESLSKSSKKNGSPHTIIVTGAGLRAANIVRAVRKFGGKDNAISKLFAKHMKVAEQVTYLKATRTGIAVGTPARLSELIENGSLMLTGLHRIVVDASHIDQKKRGILDMKDTMMPLAKFLTKKEFQERYSDEDKKLSLLFF</sequence>
<dbReference type="InterPro" id="IPR032704">
    <property type="entry name" value="Cms1"/>
</dbReference>
<dbReference type="HOGENOM" id="CLU_057568_0_1_1"/>
<dbReference type="Gene3D" id="3.40.50.300">
    <property type="entry name" value="P-loop containing nucleotide triphosphate hydrolases"/>
    <property type="match status" value="1"/>
</dbReference>
<organism evidence="2 3">
    <name type="scientific">[Torrubiella] hemipterigena</name>
    <dbReference type="NCBI Taxonomy" id="1531966"/>
    <lineage>
        <taxon>Eukaryota</taxon>
        <taxon>Fungi</taxon>
        <taxon>Dikarya</taxon>
        <taxon>Ascomycota</taxon>
        <taxon>Pezizomycotina</taxon>
        <taxon>Sordariomycetes</taxon>
        <taxon>Hypocreomycetidae</taxon>
        <taxon>Hypocreales</taxon>
        <taxon>Clavicipitaceae</taxon>
        <taxon>Clavicipitaceae incertae sedis</taxon>
        <taxon>'Torrubiella' clade</taxon>
    </lineage>
</organism>
<gene>
    <name evidence="2" type="ORF">VHEMI07027</name>
</gene>
<dbReference type="PANTHER" id="PTHR24030">
    <property type="entry name" value="PROTEIN CMSS1"/>
    <property type="match status" value="1"/>
</dbReference>
<evidence type="ECO:0000313" key="3">
    <source>
        <dbReference type="Proteomes" id="UP000039046"/>
    </source>
</evidence>
<dbReference type="PANTHER" id="PTHR24030:SF0">
    <property type="entry name" value="PROTEIN CMSS1"/>
    <property type="match status" value="1"/>
</dbReference>